<dbReference type="Gene3D" id="3.40.30.10">
    <property type="entry name" value="Glutaredoxin"/>
    <property type="match status" value="1"/>
</dbReference>
<dbReference type="EMBL" id="JAYDYW010000007">
    <property type="protein sequence ID" value="MEE1674401.1"/>
    <property type="molecule type" value="Genomic_DNA"/>
</dbReference>
<dbReference type="Pfam" id="PF00578">
    <property type="entry name" value="AhpC-TSA"/>
    <property type="match status" value="1"/>
</dbReference>
<sequence>MLSKLWSVTKSLVSMVLFVTVVSIAVDYWRSQDLPEGELPNLSAVTLKGDVIDLQALSKDEPVLVYFWGSWCGVCNFVSPAVNTMAKHFNVVTVALRSGEQAKVQAYLQHHEYQFPVINDPHASLGGQWGISVTPTLMVIKNGELKHYTAGFTTLPGMWWRMLMA</sequence>
<gene>
    <name evidence="2" type="ORF">SNR37_003840</name>
</gene>
<evidence type="ECO:0000259" key="1">
    <source>
        <dbReference type="PROSITE" id="PS51352"/>
    </source>
</evidence>
<dbReference type="InterPro" id="IPR000866">
    <property type="entry name" value="AhpC/TSA"/>
</dbReference>
<evidence type="ECO:0000313" key="3">
    <source>
        <dbReference type="Proteomes" id="UP001310248"/>
    </source>
</evidence>
<dbReference type="InterPro" id="IPR013766">
    <property type="entry name" value="Thioredoxin_domain"/>
</dbReference>
<dbReference type="PROSITE" id="PS51352">
    <property type="entry name" value="THIOREDOXIN_2"/>
    <property type="match status" value="1"/>
</dbReference>
<dbReference type="Proteomes" id="UP001310248">
    <property type="component" value="Unassembled WGS sequence"/>
</dbReference>
<dbReference type="RefSeq" id="WP_329775531.1">
    <property type="nucleotide sequence ID" value="NZ_JAYDYW010000007.1"/>
</dbReference>
<name>A0ABU7G503_9ALTE</name>
<accession>A0ABU7G503</accession>
<feature type="domain" description="Thioredoxin" evidence="1">
    <location>
        <begin position="33"/>
        <end position="165"/>
    </location>
</feature>
<dbReference type="SUPFAM" id="SSF52833">
    <property type="entry name" value="Thioredoxin-like"/>
    <property type="match status" value="1"/>
</dbReference>
<organism evidence="2 3">
    <name type="scientific">Agarivorans aestuarii</name>
    <dbReference type="NCBI Taxonomy" id="1563703"/>
    <lineage>
        <taxon>Bacteria</taxon>
        <taxon>Pseudomonadati</taxon>
        <taxon>Pseudomonadota</taxon>
        <taxon>Gammaproteobacteria</taxon>
        <taxon>Alteromonadales</taxon>
        <taxon>Alteromonadaceae</taxon>
        <taxon>Agarivorans</taxon>
    </lineage>
</organism>
<dbReference type="PANTHER" id="PTHR42852">
    <property type="entry name" value="THIOL:DISULFIDE INTERCHANGE PROTEIN DSBE"/>
    <property type="match status" value="1"/>
</dbReference>
<evidence type="ECO:0000313" key="2">
    <source>
        <dbReference type="EMBL" id="MEE1674401.1"/>
    </source>
</evidence>
<protein>
    <submittedName>
        <fullName evidence="2">Protein disulfide oxidoreductase</fullName>
    </submittedName>
</protein>
<reference evidence="3" key="1">
    <citation type="submission" date="2023-07" db="EMBL/GenBank/DDBJ databases">
        <title>Draft genome sequence of Agarivorans aestuarii strain ZMCS4, a CAZymes producing bacteria isolated from the marine brown algae Clodostephus spongiosus.</title>
        <authorList>
            <person name="Lorente B."/>
            <person name="Cabral C."/>
            <person name="Frias J."/>
            <person name="Faria J."/>
            <person name="Toubarro D."/>
        </authorList>
    </citation>
    <scope>NUCLEOTIDE SEQUENCE [LARGE SCALE GENOMIC DNA]</scope>
    <source>
        <strain evidence="3">ZMCS4</strain>
    </source>
</reference>
<dbReference type="CDD" id="cd03011">
    <property type="entry name" value="TlpA_like_ScsD_MtbDsbE"/>
    <property type="match status" value="1"/>
</dbReference>
<comment type="caution">
    <text evidence="2">The sequence shown here is derived from an EMBL/GenBank/DDBJ whole genome shotgun (WGS) entry which is preliminary data.</text>
</comment>
<proteinExistence type="predicted"/>
<dbReference type="InterPro" id="IPR036249">
    <property type="entry name" value="Thioredoxin-like_sf"/>
</dbReference>
<keyword evidence="3" id="KW-1185">Reference proteome</keyword>
<dbReference type="PANTHER" id="PTHR42852:SF17">
    <property type="entry name" value="THIOREDOXIN-LIKE PROTEIN HI_1115"/>
    <property type="match status" value="1"/>
</dbReference>
<dbReference type="InterPro" id="IPR050553">
    <property type="entry name" value="Thioredoxin_ResA/DsbE_sf"/>
</dbReference>